<protein>
    <recommendedName>
        <fullName evidence="7">Dipeptidyl-peptidase V</fullName>
    </recommendedName>
</protein>
<dbReference type="SUPFAM" id="SSF53474">
    <property type="entry name" value="alpha/beta-Hydrolases"/>
    <property type="match status" value="1"/>
</dbReference>
<dbReference type="Gene3D" id="3.40.50.1820">
    <property type="entry name" value="alpha/beta hydrolase"/>
    <property type="match status" value="1"/>
</dbReference>
<dbReference type="PANTHER" id="PTHR42776">
    <property type="entry name" value="SERINE PEPTIDASE S9 FAMILY MEMBER"/>
    <property type="match status" value="1"/>
</dbReference>
<feature type="compositionally biased region" description="Low complexity" evidence="9">
    <location>
        <begin position="689"/>
        <end position="708"/>
    </location>
</feature>
<comment type="similarity">
    <text evidence="1">Belongs to the peptidase S9C family.</text>
</comment>
<reference evidence="11 12" key="2">
    <citation type="submission" date="2017-09" db="EMBL/GenBank/DDBJ databases">
        <title>Extensive intraspecific genome diversity in a model arbuscular mycorrhizal fungus.</title>
        <authorList>
            <person name="Chen E.C."/>
            <person name="Morin E."/>
            <person name="Beaudet D."/>
            <person name="Noel J."/>
            <person name="Ndikumana S."/>
            <person name="Charron P."/>
            <person name="St-Onge C."/>
            <person name="Giorgi J."/>
            <person name="Grigoriev I.V."/>
            <person name="Roux C."/>
            <person name="Martin F.M."/>
            <person name="Corradi N."/>
        </authorList>
    </citation>
    <scope>NUCLEOTIDE SEQUENCE [LARGE SCALE GENOMIC DNA]</scope>
    <source>
        <strain evidence="11 12">A5</strain>
    </source>
</reference>
<dbReference type="Proteomes" id="UP000232722">
    <property type="component" value="Unassembled WGS sequence"/>
</dbReference>
<keyword evidence="5" id="KW-0378">Hydrolase</keyword>
<evidence type="ECO:0000256" key="8">
    <source>
        <dbReference type="PROSITE-ProRule" id="PRU01023"/>
    </source>
</evidence>
<name>A0A2N0Q0I8_9GLOM</name>
<keyword evidence="3 8" id="KW-0808">Transferase</keyword>
<dbReference type="EMBL" id="LLXJ01000243">
    <property type="protein sequence ID" value="PKC12546.1"/>
    <property type="molecule type" value="Genomic_DNA"/>
</dbReference>
<proteinExistence type="inferred from homology"/>
<dbReference type="Pfam" id="PF01189">
    <property type="entry name" value="Methyltr_RsmB-F"/>
    <property type="match status" value="1"/>
</dbReference>
<evidence type="ECO:0000256" key="6">
    <source>
        <dbReference type="ARBA" id="ARBA00022884"/>
    </source>
</evidence>
<feature type="compositionally biased region" description="Basic and acidic residues" evidence="9">
    <location>
        <begin position="678"/>
        <end position="688"/>
    </location>
</feature>
<dbReference type="VEuPathDB" id="FungiDB:RhiirFUN_018436"/>
<dbReference type="PANTHER" id="PTHR42776:SF27">
    <property type="entry name" value="DIPEPTIDYL PEPTIDASE FAMILY MEMBER 6"/>
    <property type="match status" value="1"/>
</dbReference>
<reference evidence="11 12" key="1">
    <citation type="submission" date="2016-04" db="EMBL/GenBank/DDBJ databases">
        <title>Genome analyses suggest a sexual origin of heterokaryosis in a supposedly ancient asexual fungus.</title>
        <authorList>
            <person name="Ropars J."/>
            <person name="Sedzielewska K."/>
            <person name="Noel J."/>
            <person name="Charron P."/>
            <person name="Farinelli L."/>
            <person name="Marton T."/>
            <person name="Kruger M."/>
            <person name="Pelin A."/>
            <person name="Brachmann A."/>
            <person name="Corradi N."/>
        </authorList>
    </citation>
    <scope>NUCLEOTIDE SEQUENCE [LARGE SCALE GENOMIC DNA]</scope>
    <source>
        <strain evidence="11 12">A5</strain>
    </source>
</reference>
<dbReference type="VEuPathDB" id="FungiDB:RhiirA1_439689"/>
<dbReference type="Pfam" id="PF00326">
    <property type="entry name" value="Peptidase_S9"/>
    <property type="match status" value="1"/>
</dbReference>
<comment type="caution">
    <text evidence="8">Lacks conserved residue(s) required for the propagation of feature annotation.</text>
</comment>
<feature type="region of interest" description="Disordered" evidence="9">
    <location>
        <begin position="660"/>
        <end position="732"/>
    </location>
</feature>
<dbReference type="InterPro" id="IPR029058">
    <property type="entry name" value="AB_hydrolase_fold"/>
</dbReference>
<evidence type="ECO:0000259" key="10">
    <source>
        <dbReference type="PROSITE" id="PS51686"/>
    </source>
</evidence>
<evidence type="ECO:0000256" key="5">
    <source>
        <dbReference type="ARBA" id="ARBA00022801"/>
    </source>
</evidence>
<dbReference type="PROSITE" id="PS51686">
    <property type="entry name" value="SAM_MT_RSMB_NOP"/>
    <property type="match status" value="1"/>
</dbReference>
<dbReference type="InterPro" id="IPR011042">
    <property type="entry name" value="6-blade_b-propeller_TolB-like"/>
</dbReference>
<dbReference type="VEuPathDB" id="FungiDB:RhiirFUN_018435"/>
<feature type="binding site" evidence="8">
    <location>
        <position position="888"/>
    </location>
    <ligand>
        <name>S-adenosyl-L-methionine</name>
        <dbReference type="ChEBI" id="CHEBI:59789"/>
    </ligand>
</feature>
<dbReference type="GO" id="GO:0008173">
    <property type="term" value="F:RNA methyltransferase activity"/>
    <property type="evidence" value="ECO:0007669"/>
    <property type="project" value="InterPro"/>
</dbReference>
<keyword evidence="4 8" id="KW-0949">S-adenosyl-L-methionine</keyword>
<feature type="active site" description="Nucleophile" evidence="8">
    <location>
        <position position="986"/>
    </location>
</feature>
<dbReference type="Gene3D" id="3.40.50.150">
    <property type="entry name" value="Vaccinia Virus protein VP39"/>
    <property type="match status" value="1"/>
</dbReference>
<dbReference type="GO" id="GO:0003723">
    <property type="term" value="F:RNA binding"/>
    <property type="evidence" value="ECO:0007669"/>
    <property type="project" value="UniProtKB-UniRule"/>
</dbReference>
<feature type="domain" description="SAM-dependent MTase RsmB/NOP-type" evidence="10">
    <location>
        <begin position="745"/>
        <end position="1048"/>
    </location>
</feature>
<organism evidence="11 12">
    <name type="scientific">Rhizophagus irregularis</name>
    <dbReference type="NCBI Taxonomy" id="588596"/>
    <lineage>
        <taxon>Eukaryota</taxon>
        <taxon>Fungi</taxon>
        <taxon>Fungi incertae sedis</taxon>
        <taxon>Mucoromycota</taxon>
        <taxon>Glomeromycotina</taxon>
        <taxon>Glomeromycetes</taxon>
        <taxon>Glomerales</taxon>
        <taxon>Glomeraceae</taxon>
        <taxon>Rhizophagus</taxon>
    </lineage>
</organism>
<evidence type="ECO:0000256" key="3">
    <source>
        <dbReference type="ARBA" id="ARBA00022679"/>
    </source>
</evidence>
<feature type="compositionally biased region" description="Basic and acidic residues" evidence="9">
    <location>
        <begin position="709"/>
        <end position="722"/>
    </location>
</feature>
<dbReference type="SUPFAM" id="SSF82171">
    <property type="entry name" value="DPP6 N-terminal domain-like"/>
    <property type="match status" value="1"/>
</dbReference>
<dbReference type="PRINTS" id="PR02008">
    <property type="entry name" value="RCMTFAMILY"/>
</dbReference>
<dbReference type="SUPFAM" id="SSF53335">
    <property type="entry name" value="S-adenosyl-L-methionine-dependent methyltransferases"/>
    <property type="match status" value="1"/>
</dbReference>
<comment type="similarity">
    <text evidence="8">Belongs to the class I-like SAM-binding methyltransferase superfamily. RsmB/NOP family.</text>
</comment>
<dbReference type="InterPro" id="IPR023267">
    <property type="entry name" value="RCMT"/>
</dbReference>
<evidence type="ECO:0000256" key="1">
    <source>
        <dbReference type="ARBA" id="ARBA00010040"/>
    </source>
</evidence>
<feature type="compositionally biased region" description="Low complexity" evidence="9">
    <location>
        <begin position="662"/>
        <end position="677"/>
    </location>
</feature>
<dbReference type="Gene3D" id="2.120.10.30">
    <property type="entry name" value="TolB, C-terminal domain"/>
    <property type="match status" value="1"/>
</dbReference>
<dbReference type="AlphaFoldDB" id="A0A2N0Q0I8"/>
<feature type="binding site" evidence="8">
    <location>
        <position position="933"/>
    </location>
    <ligand>
        <name>S-adenosyl-L-methionine</name>
        <dbReference type="ChEBI" id="CHEBI:59789"/>
    </ligand>
</feature>
<comment type="caution">
    <text evidence="11">The sequence shown here is derived from an EMBL/GenBank/DDBJ whole genome shotgun (WGS) entry which is preliminary data.</text>
</comment>
<keyword evidence="6 8" id="KW-0694">RNA-binding</keyword>
<feature type="binding site" evidence="8">
    <location>
        <begin position="853"/>
        <end position="859"/>
    </location>
    <ligand>
        <name>S-adenosyl-L-methionine</name>
        <dbReference type="ChEBI" id="CHEBI:59789"/>
    </ligand>
</feature>
<gene>
    <name evidence="11" type="ORF">RhiirA5_396838</name>
</gene>
<dbReference type="VEuPathDB" id="FungiDB:FUN_001002"/>
<dbReference type="GO" id="GO:0004252">
    <property type="term" value="F:serine-type endopeptidase activity"/>
    <property type="evidence" value="ECO:0007669"/>
    <property type="project" value="TreeGrafter"/>
</dbReference>
<evidence type="ECO:0000313" key="12">
    <source>
        <dbReference type="Proteomes" id="UP000232722"/>
    </source>
</evidence>
<keyword evidence="2 8" id="KW-0489">Methyltransferase</keyword>
<accession>A0A2N0Q0I8</accession>
<evidence type="ECO:0000256" key="4">
    <source>
        <dbReference type="ARBA" id="ARBA00022691"/>
    </source>
</evidence>
<evidence type="ECO:0000313" key="11">
    <source>
        <dbReference type="EMBL" id="PKC12546.1"/>
    </source>
</evidence>
<dbReference type="InterPro" id="IPR049560">
    <property type="entry name" value="MeTrfase_RsmB-F_NOP2_cat"/>
</dbReference>
<evidence type="ECO:0000256" key="9">
    <source>
        <dbReference type="SAM" id="MobiDB-lite"/>
    </source>
</evidence>
<dbReference type="GO" id="GO:0001510">
    <property type="term" value="P:RNA methylation"/>
    <property type="evidence" value="ECO:0007669"/>
    <property type="project" value="InterPro"/>
</dbReference>
<dbReference type="InterPro" id="IPR029063">
    <property type="entry name" value="SAM-dependent_MTases_sf"/>
</dbReference>
<dbReference type="GO" id="GO:0006508">
    <property type="term" value="P:proteolysis"/>
    <property type="evidence" value="ECO:0007669"/>
    <property type="project" value="InterPro"/>
</dbReference>
<evidence type="ECO:0000256" key="2">
    <source>
        <dbReference type="ARBA" id="ARBA00022603"/>
    </source>
</evidence>
<sequence length="1067" mass="122195">MPPIPIIPRKILFGNPSNVLPKISPDGKYLAYIAPKDDVLNIYLTDNPKDLSSAKAITNDKVRGIRNFWWSFDHQIVYPQDKEGDEDFKLYSIDLNTGEKVTLTPFDGTTSEPVKFSPNYPNEVIISINKPDPTVFSLYRCDLKTGEINLIEENTQSFDSYFLNDDLEVCFASKLTDEAGKNVYRKVNNEWELMISYGIDDVHSSEIFSIVKEDNEELIYLIDSRDREYSAIYKINLNDPEKKLHIVAEPDNQEADINNVLTDPNTHVPLAYSVNYLRTSWNPISSEISSDLEFLKSVDGGDFTILSQTLDNTIWIVCFENDTQTAKYYLFDRSNDKCINLLFNSNPNLENYCLAKLNPIVIKSRDGLDLVSYLTLPLNKYDPYSDYKPTHPLPMVLNVHGGPWARDSFVPLRTDHQFFANRGYAVLSVNFRSSTGLGKSLLRAGNGEWGAKAHDDLIDAVNWAIDEKIAEKDKIAIYGGSYGGYAVLAGLTFTPNVFAVGVDIVGPSNLVSLLNSVPSYWKSRISELIQRIGGNPETEEGVKFLTSRSPLTFADNINKPLLICQGQNDPRVKRAESDQIVSLLTSKSIPVSYVLFNDEGHGFVRPQNRISFYAMTEKFLSKVLGGKYEEVSNDFEGANFTILNGSRSIKKFSNKIIFNESNNDTNDTNNINYINHNNDNKNNDDKNNNNDNNNNDDNNNYDGNNNKYNDTKKKDKKNDINNKKNKKERIQQKKLFNIKNSFDDFYIKQYGKERWYNLLNSLKNEDKNYCTMINKFISNNSKIEFIENSFKNNNNIRKVDYLDILCYISNSKFSLPKKDEHSNLLNVYHIDLASLIVTKALDIQPNDIVLDLCAAPGGKSLAILQHLLNNNEQINNKNEGRGMLIANEINNKRFHRLLQVIKSYIPFKYHQYQIKLVKNSPMENYCYDKILVDAPCSSERHLINDQKELLMWKKSRSNNFSKKQYKILLGAVKALKVNGILVYSTCSISNLENDRVIKKILENSWVRLEVIKRKSGWEIGEETEFGWIILPDKNDGWGPMYFSILKRIEGRNFEKKNNKFYNKDGTI</sequence>
<evidence type="ECO:0000256" key="7">
    <source>
        <dbReference type="ARBA" id="ARBA00032829"/>
    </source>
</evidence>
<dbReference type="InterPro" id="IPR001678">
    <property type="entry name" value="MeTrfase_RsmB-F_NOP2_dom"/>
</dbReference>
<dbReference type="VEuPathDB" id="FungiDB:FUN_001001"/>
<dbReference type="InterPro" id="IPR001375">
    <property type="entry name" value="Peptidase_S9_cat"/>
</dbReference>